<sequence>MNHLNETEQLEGIGKVSKEEIEKIELENHKKDEFVGLQADIKESSLWDTK</sequence>
<evidence type="ECO:0000313" key="2">
    <source>
        <dbReference type="Proteomes" id="UP000652995"/>
    </source>
</evidence>
<keyword evidence="2" id="KW-1185">Reference proteome</keyword>
<dbReference type="EMBL" id="BMCB01000010">
    <property type="protein sequence ID" value="GGA93141.1"/>
    <property type="molecule type" value="Genomic_DNA"/>
</dbReference>
<comment type="caution">
    <text evidence="1">The sequence shown here is derived from an EMBL/GenBank/DDBJ whole genome shotgun (WGS) entry which is preliminary data.</text>
</comment>
<organism evidence="1 2">
    <name type="scientific">Staphylococcus muscae</name>
    <dbReference type="NCBI Taxonomy" id="1294"/>
    <lineage>
        <taxon>Bacteria</taxon>
        <taxon>Bacillati</taxon>
        <taxon>Bacillota</taxon>
        <taxon>Bacilli</taxon>
        <taxon>Bacillales</taxon>
        <taxon>Staphylococcaceae</taxon>
        <taxon>Staphylococcus</taxon>
    </lineage>
</organism>
<evidence type="ECO:0000313" key="1">
    <source>
        <dbReference type="EMBL" id="GGA93141.1"/>
    </source>
</evidence>
<dbReference type="RefSeq" id="WP_169712250.1">
    <property type="nucleotide sequence ID" value="NZ_BMCB01000010.1"/>
</dbReference>
<gene>
    <name evidence="1" type="ORF">GCM10007183_16640</name>
</gene>
<name>A0ABQ1HWX3_9STAP</name>
<reference evidence="2" key="1">
    <citation type="journal article" date="2019" name="Int. J. Syst. Evol. Microbiol.">
        <title>The Global Catalogue of Microorganisms (GCM) 10K type strain sequencing project: providing services to taxonomists for standard genome sequencing and annotation.</title>
        <authorList>
            <consortium name="The Broad Institute Genomics Platform"/>
            <consortium name="The Broad Institute Genome Sequencing Center for Infectious Disease"/>
            <person name="Wu L."/>
            <person name="Ma J."/>
        </authorList>
    </citation>
    <scope>NUCLEOTIDE SEQUENCE [LARGE SCALE GENOMIC DNA]</scope>
    <source>
        <strain evidence="2">CCM 4175</strain>
    </source>
</reference>
<accession>A0ABQ1HWX3</accession>
<proteinExistence type="predicted"/>
<dbReference type="Proteomes" id="UP000652995">
    <property type="component" value="Unassembled WGS sequence"/>
</dbReference>
<protein>
    <submittedName>
        <fullName evidence="1">Uncharacterized protein</fullName>
    </submittedName>
</protein>